<dbReference type="HAMAP" id="MF_00768">
    <property type="entry name" value="HTH_type_BetI"/>
    <property type="match status" value="1"/>
</dbReference>
<keyword evidence="11" id="KW-1185">Reference proteome</keyword>
<dbReference type="InterPro" id="IPR050109">
    <property type="entry name" value="HTH-type_TetR-like_transc_reg"/>
</dbReference>
<keyword evidence="5 7" id="KW-0804">Transcription</keyword>
<dbReference type="SUPFAM" id="SSF48498">
    <property type="entry name" value="Tetracyclin repressor-like, C-terminal domain"/>
    <property type="match status" value="1"/>
</dbReference>
<dbReference type="Pfam" id="PF13977">
    <property type="entry name" value="TetR_C_6"/>
    <property type="match status" value="1"/>
</dbReference>
<evidence type="ECO:0000256" key="8">
    <source>
        <dbReference type="PROSITE-ProRule" id="PRU00335"/>
    </source>
</evidence>
<evidence type="ECO:0000256" key="7">
    <source>
        <dbReference type="HAMAP-Rule" id="MF_00768"/>
    </source>
</evidence>
<dbReference type="EMBL" id="FWFQ01000002">
    <property type="protein sequence ID" value="SLN16811.1"/>
    <property type="molecule type" value="Genomic_DNA"/>
</dbReference>
<dbReference type="InterPro" id="IPR023772">
    <property type="entry name" value="DNA-bd_HTH_TetR-type_CS"/>
</dbReference>
<dbReference type="NCBIfam" id="TIGR03384">
    <property type="entry name" value="betaine_BetI"/>
    <property type="match status" value="1"/>
</dbReference>
<feature type="DNA-binding region" description="H-T-H motif" evidence="7 8">
    <location>
        <begin position="31"/>
        <end position="50"/>
    </location>
</feature>
<proteinExistence type="inferred from homology"/>
<dbReference type="AlphaFoldDB" id="A0A1Y5RHN6"/>
<dbReference type="Gene3D" id="1.10.357.10">
    <property type="entry name" value="Tetracycline Repressor, domain 2"/>
    <property type="match status" value="1"/>
</dbReference>
<evidence type="ECO:0000256" key="6">
    <source>
        <dbReference type="ARBA" id="ARBA00024936"/>
    </source>
</evidence>
<dbReference type="InterPro" id="IPR017757">
    <property type="entry name" value="Tscrpt_rep_BetI"/>
</dbReference>
<accession>A0A1Y5RHN6</accession>
<dbReference type="RefSeq" id="WP_085867067.1">
    <property type="nucleotide sequence ID" value="NZ_FWFQ01000002.1"/>
</dbReference>
<dbReference type="GO" id="GO:0045892">
    <property type="term" value="P:negative regulation of DNA-templated transcription"/>
    <property type="evidence" value="ECO:0007669"/>
    <property type="project" value="UniProtKB-UniRule"/>
</dbReference>
<dbReference type="Proteomes" id="UP000193409">
    <property type="component" value="Unassembled WGS sequence"/>
</dbReference>
<evidence type="ECO:0000313" key="10">
    <source>
        <dbReference type="EMBL" id="SLN16811.1"/>
    </source>
</evidence>
<dbReference type="UniPathway" id="UPA00529"/>
<comment type="pathway">
    <text evidence="1 7">Amine and polyamine biosynthesis; betaine biosynthesis via choline pathway [regulation].</text>
</comment>
<gene>
    <name evidence="7 10" type="primary">betI</name>
    <name evidence="10" type="ORF">PSA7680_00501</name>
</gene>
<organism evidence="10 11">
    <name type="scientific">Pseudoruegeria aquimaris</name>
    <dbReference type="NCBI Taxonomy" id="393663"/>
    <lineage>
        <taxon>Bacteria</taxon>
        <taxon>Pseudomonadati</taxon>
        <taxon>Pseudomonadota</taxon>
        <taxon>Alphaproteobacteria</taxon>
        <taxon>Rhodobacterales</taxon>
        <taxon>Roseobacteraceae</taxon>
        <taxon>Pseudoruegeria</taxon>
    </lineage>
</organism>
<evidence type="ECO:0000256" key="5">
    <source>
        <dbReference type="ARBA" id="ARBA00023163"/>
    </source>
</evidence>
<evidence type="ECO:0000313" key="11">
    <source>
        <dbReference type="Proteomes" id="UP000193409"/>
    </source>
</evidence>
<sequence length="195" mass="21094">MPKVGMEPIRREALVLATIAEVGAAGSLDVTVSQIAKRAGVSSALAHHYFGGKDQIFLAAMRHILTAYGREVRAALHGKTDPRARLEAIIRASFTDAQFGPEVISAWLNFYVKAQQSPEAARLLRLYHRRLHSNLLHDLRPLTGRNADEIARSIAALIDGVYIRQALSGAPMASEAAAEMVLGVLRPALARGALQ</sequence>
<evidence type="ECO:0000256" key="1">
    <source>
        <dbReference type="ARBA" id="ARBA00004719"/>
    </source>
</evidence>
<dbReference type="SUPFAM" id="SSF46689">
    <property type="entry name" value="Homeodomain-like"/>
    <property type="match status" value="1"/>
</dbReference>
<name>A0A1Y5RHN6_9RHOB</name>
<keyword evidence="2 7" id="KW-0678">Repressor</keyword>
<comment type="function">
    <text evidence="6">Repressor involved in the biosynthesis of the osmoprotectant glycine betaine. It represses transcription of the choline transporter BetT and the genes of BetAB involved in the synthesis of glycine betaine.</text>
</comment>
<dbReference type="Pfam" id="PF00440">
    <property type="entry name" value="TetR_N"/>
    <property type="match status" value="1"/>
</dbReference>
<dbReference type="InterPro" id="IPR039538">
    <property type="entry name" value="BetI_C"/>
</dbReference>
<dbReference type="InterPro" id="IPR001647">
    <property type="entry name" value="HTH_TetR"/>
</dbReference>
<dbReference type="InterPro" id="IPR036271">
    <property type="entry name" value="Tet_transcr_reg_TetR-rel_C_sf"/>
</dbReference>
<dbReference type="GO" id="GO:0003700">
    <property type="term" value="F:DNA-binding transcription factor activity"/>
    <property type="evidence" value="ECO:0007669"/>
    <property type="project" value="UniProtKB-UniRule"/>
</dbReference>
<evidence type="ECO:0000256" key="2">
    <source>
        <dbReference type="ARBA" id="ARBA00022491"/>
    </source>
</evidence>
<keyword evidence="4 7" id="KW-0238">DNA-binding</keyword>
<dbReference type="InterPro" id="IPR009057">
    <property type="entry name" value="Homeodomain-like_sf"/>
</dbReference>
<comment type="function">
    <text evidence="7">Repressor involved in choline regulation of the bet genes.</text>
</comment>
<dbReference type="NCBIfam" id="NF001978">
    <property type="entry name" value="PRK00767.1"/>
    <property type="match status" value="1"/>
</dbReference>
<protein>
    <recommendedName>
        <fullName evidence="7">HTH-type transcriptional regulator BetI</fullName>
    </recommendedName>
</protein>
<dbReference type="PANTHER" id="PTHR30055:SF234">
    <property type="entry name" value="HTH-TYPE TRANSCRIPTIONAL REGULATOR BETI"/>
    <property type="match status" value="1"/>
</dbReference>
<dbReference type="GO" id="GO:0000976">
    <property type="term" value="F:transcription cis-regulatory region binding"/>
    <property type="evidence" value="ECO:0007669"/>
    <property type="project" value="TreeGrafter"/>
</dbReference>
<dbReference type="GO" id="GO:0019285">
    <property type="term" value="P:glycine betaine biosynthetic process from choline"/>
    <property type="evidence" value="ECO:0007669"/>
    <property type="project" value="UniProtKB-UniRule"/>
</dbReference>
<evidence type="ECO:0000256" key="4">
    <source>
        <dbReference type="ARBA" id="ARBA00023125"/>
    </source>
</evidence>
<keyword evidence="3 7" id="KW-0805">Transcription regulation</keyword>
<dbReference type="PROSITE" id="PS01081">
    <property type="entry name" value="HTH_TETR_1"/>
    <property type="match status" value="1"/>
</dbReference>
<evidence type="ECO:0000259" key="9">
    <source>
        <dbReference type="PROSITE" id="PS50977"/>
    </source>
</evidence>
<dbReference type="PROSITE" id="PS50977">
    <property type="entry name" value="HTH_TETR_2"/>
    <property type="match status" value="1"/>
</dbReference>
<dbReference type="OrthoDB" id="7618612at2"/>
<feature type="domain" description="HTH tetR-type" evidence="9">
    <location>
        <begin position="8"/>
        <end position="68"/>
    </location>
</feature>
<dbReference type="PANTHER" id="PTHR30055">
    <property type="entry name" value="HTH-TYPE TRANSCRIPTIONAL REGULATOR RUTR"/>
    <property type="match status" value="1"/>
</dbReference>
<reference evidence="10 11" key="1">
    <citation type="submission" date="2017-03" db="EMBL/GenBank/DDBJ databases">
        <authorList>
            <person name="Afonso C.L."/>
            <person name="Miller P.J."/>
            <person name="Scott M.A."/>
            <person name="Spackman E."/>
            <person name="Goraichik I."/>
            <person name="Dimitrov K.M."/>
            <person name="Suarez D.L."/>
            <person name="Swayne D.E."/>
        </authorList>
    </citation>
    <scope>NUCLEOTIDE SEQUENCE [LARGE SCALE GENOMIC DNA]</scope>
    <source>
        <strain evidence="10 11">CECT 7680</strain>
    </source>
</reference>
<evidence type="ECO:0000256" key="3">
    <source>
        <dbReference type="ARBA" id="ARBA00023015"/>
    </source>
</evidence>